<dbReference type="GO" id="GO:0005737">
    <property type="term" value="C:cytoplasm"/>
    <property type="evidence" value="ECO:0007669"/>
    <property type="project" value="UniProtKB-SubCell"/>
</dbReference>
<evidence type="ECO:0000313" key="10">
    <source>
        <dbReference type="Proteomes" id="UP000271003"/>
    </source>
</evidence>
<organism evidence="9 10">
    <name type="scientific">Sutterella megalosphaeroides</name>
    <dbReference type="NCBI Taxonomy" id="2494234"/>
    <lineage>
        <taxon>Bacteria</taxon>
        <taxon>Pseudomonadati</taxon>
        <taxon>Pseudomonadota</taxon>
        <taxon>Betaproteobacteria</taxon>
        <taxon>Burkholderiales</taxon>
        <taxon>Sutterellaceae</taxon>
        <taxon>Sutterella</taxon>
    </lineage>
</organism>
<dbReference type="Pfam" id="PF02631">
    <property type="entry name" value="RecX_HTH2"/>
    <property type="match status" value="1"/>
</dbReference>
<evidence type="ECO:0000256" key="1">
    <source>
        <dbReference type="ARBA" id="ARBA00004496"/>
    </source>
</evidence>
<feature type="compositionally biased region" description="Basic and acidic residues" evidence="6">
    <location>
        <begin position="17"/>
        <end position="30"/>
    </location>
</feature>
<dbReference type="Pfam" id="PF21981">
    <property type="entry name" value="RecX_HTH3"/>
    <property type="match status" value="1"/>
</dbReference>
<feature type="domain" description="RecX second three-helical" evidence="7">
    <location>
        <begin position="284"/>
        <end position="322"/>
    </location>
</feature>
<evidence type="ECO:0000256" key="4">
    <source>
        <dbReference type="ARBA" id="ARBA00022490"/>
    </source>
</evidence>
<comment type="function">
    <text evidence="5">Modulates RecA activity.</text>
</comment>
<keyword evidence="4 5" id="KW-0963">Cytoplasm</keyword>
<evidence type="ECO:0000256" key="3">
    <source>
        <dbReference type="ARBA" id="ARBA00018111"/>
    </source>
</evidence>
<proteinExistence type="inferred from homology"/>
<evidence type="ECO:0000259" key="7">
    <source>
        <dbReference type="Pfam" id="PF02631"/>
    </source>
</evidence>
<dbReference type="PANTHER" id="PTHR33602">
    <property type="entry name" value="REGULATORY PROTEIN RECX FAMILY PROTEIN"/>
    <property type="match status" value="1"/>
</dbReference>
<dbReference type="Gene3D" id="1.10.10.10">
    <property type="entry name" value="Winged helix-like DNA-binding domain superfamily/Winged helix DNA-binding domain"/>
    <property type="match status" value="3"/>
</dbReference>
<dbReference type="AlphaFoldDB" id="A0A2Z6ID04"/>
<dbReference type="RefSeq" id="WP_120177756.1">
    <property type="nucleotide sequence ID" value="NZ_AP018786.1"/>
</dbReference>
<dbReference type="KEGG" id="sutt:SUTMEG_21130"/>
<feature type="domain" description="RecX third three-helical" evidence="8">
    <location>
        <begin position="333"/>
        <end position="373"/>
    </location>
</feature>
<name>A0A2Z6ID04_9BURK</name>
<reference evidence="9 10" key="1">
    <citation type="journal article" date="2018" name="Int. J. Syst. Evol. Microbiol.">
        <title>Mesosutterella multiformis gen. nov., sp. nov., a member of the family Sutterellaceae and Sutterella megalosphaeroides sp. nov., isolated from human faeces.</title>
        <authorList>
            <person name="Sakamoto M."/>
            <person name="Ikeyama N."/>
            <person name="Kunihiro T."/>
            <person name="Iino T."/>
            <person name="Yuki M."/>
            <person name="Ohkuma M."/>
        </authorList>
    </citation>
    <scope>NUCLEOTIDE SEQUENCE [LARGE SCALE GENOMIC DNA]</scope>
    <source>
        <strain evidence="9 10">6FBBBH3</strain>
    </source>
</reference>
<protein>
    <recommendedName>
        <fullName evidence="3 5">Regulatory protein RecX</fullName>
    </recommendedName>
</protein>
<dbReference type="GO" id="GO:0006282">
    <property type="term" value="P:regulation of DNA repair"/>
    <property type="evidence" value="ECO:0007669"/>
    <property type="project" value="UniProtKB-UniRule"/>
</dbReference>
<feature type="compositionally biased region" description="Polar residues" evidence="6">
    <location>
        <begin position="149"/>
        <end position="161"/>
    </location>
</feature>
<dbReference type="EMBL" id="AP018786">
    <property type="protein sequence ID" value="BBF24222.1"/>
    <property type="molecule type" value="Genomic_DNA"/>
</dbReference>
<dbReference type="InterPro" id="IPR053925">
    <property type="entry name" value="RecX_HTH_3rd"/>
</dbReference>
<feature type="compositionally biased region" description="Basic and acidic residues" evidence="6">
    <location>
        <begin position="165"/>
        <end position="192"/>
    </location>
</feature>
<dbReference type="InterPro" id="IPR053924">
    <property type="entry name" value="RecX_HTH_2nd"/>
</dbReference>
<evidence type="ECO:0000256" key="2">
    <source>
        <dbReference type="ARBA" id="ARBA00009695"/>
    </source>
</evidence>
<gene>
    <name evidence="5" type="primary">recX</name>
    <name evidence="9" type="ORF">SUTMEG_21130</name>
</gene>
<feature type="compositionally biased region" description="Low complexity" evidence="6">
    <location>
        <begin position="71"/>
        <end position="87"/>
    </location>
</feature>
<evidence type="ECO:0000313" key="9">
    <source>
        <dbReference type="EMBL" id="BBF24222.1"/>
    </source>
</evidence>
<keyword evidence="10" id="KW-1185">Reference proteome</keyword>
<feature type="region of interest" description="Disordered" evidence="6">
    <location>
        <begin position="1"/>
        <end position="235"/>
    </location>
</feature>
<evidence type="ECO:0000256" key="5">
    <source>
        <dbReference type="HAMAP-Rule" id="MF_01114"/>
    </source>
</evidence>
<feature type="compositionally biased region" description="Acidic residues" evidence="6">
    <location>
        <begin position="202"/>
        <end position="211"/>
    </location>
</feature>
<dbReference type="HAMAP" id="MF_01114">
    <property type="entry name" value="RecX"/>
    <property type="match status" value="1"/>
</dbReference>
<feature type="compositionally biased region" description="Basic residues" evidence="6">
    <location>
        <begin position="221"/>
        <end position="230"/>
    </location>
</feature>
<dbReference type="InterPro" id="IPR036388">
    <property type="entry name" value="WH-like_DNA-bd_sf"/>
</dbReference>
<dbReference type="Proteomes" id="UP000271003">
    <property type="component" value="Chromosome"/>
</dbReference>
<accession>A0A2Z6ID04</accession>
<dbReference type="InterPro" id="IPR003783">
    <property type="entry name" value="Regulatory_RecX"/>
</dbReference>
<dbReference type="NCBIfam" id="NF001055">
    <property type="entry name" value="PRK00117.2-5"/>
    <property type="match status" value="1"/>
</dbReference>
<evidence type="ECO:0000259" key="8">
    <source>
        <dbReference type="Pfam" id="PF21981"/>
    </source>
</evidence>
<evidence type="ECO:0000256" key="6">
    <source>
        <dbReference type="SAM" id="MobiDB-lite"/>
    </source>
</evidence>
<comment type="similarity">
    <text evidence="2 5">Belongs to the RecX family.</text>
</comment>
<sequence length="391" mass="43579">MEVLFRDEDLEPWPSDAKAEAKADAAEVKASKAAKAAATPQPKPKTSETESVPENPVLDFGFELEAPLWQSGPVSGVSPVPAVGAGAEEQEESTTSPIPDWRTSARAACPFRPMAADEASEADRDDFGEEPETRPAKSPAKSPAKRLRTGTTAKKSASRTSETIEEVREDGYVRVVDRDTCKDPELLRERCGRGRSRRRTEEETEAVESDDGTTRSSDRAKRSKSAKRMLPRPSLTARAVAALARRDYSRRELERKLARTLEDEETPEKLSAVLDELEKRGYLSDERFAKGRARVQSASLGNARIRQDLRRSGVSDELAREAVEEIELPEEVRALRVWKKRFSELPKDYKERERQIRYLAYRGFGMGAIGQVLRGRVEDPEDPEGGFGDGF</sequence>
<comment type="subcellular location">
    <subcellularLocation>
        <location evidence="1 5">Cytoplasm</location>
    </subcellularLocation>
</comment>
<dbReference type="OrthoDB" id="5295441at2"/>
<feature type="compositionally biased region" description="Acidic residues" evidence="6">
    <location>
        <begin position="118"/>
        <end position="130"/>
    </location>
</feature>
<dbReference type="PANTHER" id="PTHR33602:SF1">
    <property type="entry name" value="REGULATORY PROTEIN RECX FAMILY PROTEIN"/>
    <property type="match status" value="1"/>
</dbReference>